<feature type="domain" description="Replication-associated protein ORF2/G2P" evidence="1">
    <location>
        <begin position="112"/>
        <end position="232"/>
    </location>
</feature>
<evidence type="ECO:0000259" key="1">
    <source>
        <dbReference type="Pfam" id="PF23343"/>
    </source>
</evidence>
<gene>
    <name evidence="2" type="ORF">DFQ15_1661</name>
</gene>
<accession>A0A318SH03</accession>
<proteinExistence type="predicted"/>
<comment type="caution">
    <text evidence="2">The sequence shown here is derived from an EMBL/GenBank/DDBJ whole genome shotgun (WGS) entry which is preliminary data.</text>
</comment>
<dbReference type="RefSeq" id="WP_146228798.1">
    <property type="nucleotide sequence ID" value="NZ_JAMOFZ010000066.1"/>
</dbReference>
<dbReference type="AlphaFoldDB" id="A0A318SH03"/>
<organism evidence="2 3">
    <name type="scientific">Xylophilus ampelinus</name>
    <dbReference type="NCBI Taxonomy" id="54067"/>
    <lineage>
        <taxon>Bacteria</taxon>
        <taxon>Pseudomonadati</taxon>
        <taxon>Pseudomonadota</taxon>
        <taxon>Betaproteobacteria</taxon>
        <taxon>Burkholderiales</taxon>
        <taxon>Xylophilus</taxon>
    </lineage>
</organism>
<reference evidence="2 3" key="1">
    <citation type="submission" date="2018-06" db="EMBL/GenBank/DDBJ databases">
        <title>Genomic Encyclopedia of Type Strains, Phase III (KMG-III): the genomes of soil and plant-associated and newly described type strains.</title>
        <authorList>
            <person name="Whitman W."/>
        </authorList>
    </citation>
    <scope>NUCLEOTIDE SEQUENCE [LARGE SCALE GENOMIC DNA]</scope>
    <source>
        <strain evidence="2 3">CECT 7646</strain>
    </source>
</reference>
<evidence type="ECO:0000313" key="3">
    <source>
        <dbReference type="Proteomes" id="UP000247540"/>
    </source>
</evidence>
<dbReference type="InterPro" id="IPR056906">
    <property type="entry name" value="ORF2/G2P_dom"/>
</dbReference>
<protein>
    <recommendedName>
        <fullName evidence="1">Replication-associated protein ORF2/G2P domain-containing protein</fullName>
    </recommendedName>
</protein>
<dbReference type="OrthoDB" id="3173306at2"/>
<keyword evidence="3" id="KW-1185">Reference proteome</keyword>
<dbReference type="Pfam" id="PF23343">
    <property type="entry name" value="REP_ORF2-G2P"/>
    <property type="match status" value="1"/>
</dbReference>
<dbReference type="EMBL" id="QJTC01000066">
    <property type="protein sequence ID" value="PYE72440.1"/>
    <property type="molecule type" value="Genomic_DNA"/>
</dbReference>
<sequence length="234" mass="27195">MERIIDGVLYQGQTVPDAWDVRIWEANGHREISARQQVTWEEVGPAPAHMLNVADSWAVYIAAADTPQERDIRIAMYHAEQEEKDLKNRKRAAQRAKTTCRRVIKAEGFDELLTLTYRENQLDRELCKKHFKEWVRRMKRSLGDAFRYCASFERQERGSMHVHLATHKLPKMAMYKGVKIKAWELGTKVWRSIVGDNNGLCFVGGRTKNGGYRRNMSIGKMAAYVSKYILKDFE</sequence>
<name>A0A318SH03_9BURK</name>
<evidence type="ECO:0000313" key="2">
    <source>
        <dbReference type="EMBL" id="PYE72440.1"/>
    </source>
</evidence>
<feature type="non-terminal residue" evidence="2">
    <location>
        <position position="234"/>
    </location>
</feature>
<dbReference type="Proteomes" id="UP000247540">
    <property type="component" value="Unassembled WGS sequence"/>
</dbReference>